<keyword evidence="2" id="KW-1185">Reference proteome</keyword>
<name>A0A318TT45_9BACL</name>
<sequence length="80" mass="9503">MGWMKCIPEYKTIRDAVHKECEVHPKVKLNLRSSSHEPIHRKTPQLISKQKKRPEHNPLVLRAFLAFSIKTDSILKRNYR</sequence>
<comment type="caution">
    <text evidence="1">The sequence shown here is derived from an EMBL/GenBank/DDBJ whole genome shotgun (WGS) entry which is preliminary data.</text>
</comment>
<proteinExistence type="predicted"/>
<dbReference type="Proteomes" id="UP000247416">
    <property type="component" value="Unassembled WGS sequence"/>
</dbReference>
<evidence type="ECO:0000313" key="1">
    <source>
        <dbReference type="EMBL" id="PYF06208.1"/>
    </source>
</evidence>
<organism evidence="1 2">
    <name type="scientific">Ureibacillus chungkukjangi</name>
    <dbReference type="NCBI Taxonomy" id="1202712"/>
    <lineage>
        <taxon>Bacteria</taxon>
        <taxon>Bacillati</taxon>
        <taxon>Bacillota</taxon>
        <taxon>Bacilli</taxon>
        <taxon>Bacillales</taxon>
        <taxon>Caryophanaceae</taxon>
        <taxon>Ureibacillus</taxon>
    </lineage>
</organism>
<accession>A0A318TT45</accession>
<evidence type="ECO:0000313" key="2">
    <source>
        <dbReference type="Proteomes" id="UP000247416"/>
    </source>
</evidence>
<dbReference type="EMBL" id="QJTJ01000011">
    <property type="protein sequence ID" value="PYF06208.1"/>
    <property type="molecule type" value="Genomic_DNA"/>
</dbReference>
<reference evidence="1 2" key="1">
    <citation type="submission" date="2018-06" db="EMBL/GenBank/DDBJ databases">
        <title>Genomic Encyclopedia of Archaeal and Bacterial Type Strains, Phase II (KMG-II): from individual species to whole genera.</title>
        <authorList>
            <person name="Goeker M."/>
        </authorList>
    </citation>
    <scope>NUCLEOTIDE SEQUENCE [LARGE SCALE GENOMIC DNA]</scope>
    <source>
        <strain evidence="1 2">KACC 16626</strain>
    </source>
</reference>
<gene>
    <name evidence="1" type="ORF">BJ095_11137</name>
</gene>
<protein>
    <submittedName>
        <fullName evidence="1">Uncharacterized protein</fullName>
    </submittedName>
</protein>
<dbReference type="AlphaFoldDB" id="A0A318TT45"/>